<sequence>MKRLLMILISLLLIITVNSFGIEAIAEPTTQENLQKGTVVNKIPDGYNLVAESSNIAFYFRNTDGGILLKDKRNGYIWGFPQNLKDSDVNGNKYILKNTQSAFNITYADPAARTLDIMPASVATEKVVITSQPIDNGVKVTYDMVDQKFKITIEYKLEGDDFIVNIPARDIKEYGNLRLVTLELLPYFGAATDRDKGYAFYPDGSGAISYFKSTHPVYFKNYQGDIYGADDINLNENKYNKAEVAMLPVFGLKNGDNAFMGIVTKGEYDATINYSPSGYQVNLNRVSVEFTYRRSYQGALQNGSLTQKLEPHMLKIDRSVTYKFLTGPYANYSGMANAYRQYLIDHHELRQVIKKGDNMPLGLDLFMGIEEHQLLRNKFIPMTTFDQADTILKDIRERGVSDVQVNLVGWNARGYLSYPLHFPVNGALGGTEGLKRLISDVYKMGIKISLQDNYVDIYADYRGFSRKNIAYQANKFLPVTNIWNNRFLESAGYVYDYFNYSIFPDLLRLKVNGITFERFGNFLFYDFNDRYPSTRTQTASYWMKMVNKVREKLGFAAIKGGNAYVLKYADRLYDIPEKDSGYFFSDEAVPFYQMVVHGSIPYSGTPINMFYDPKAQLLKLVEYGYMPYYQLTYRSSNEMMYTDYNELFSSQYTDWVAHAEKYYKKMNEDLKPLWSEYMVDHKKVNDYLYVTTYSNGAKVYVNYSENDVEVDGRTIKGYDYLVVGGGM</sequence>
<dbReference type="EMBL" id="FQVH01000006">
    <property type="protein sequence ID" value="SHE81534.1"/>
    <property type="molecule type" value="Genomic_DNA"/>
</dbReference>
<protein>
    <submittedName>
        <fullName evidence="1">Uncharacterized protein</fullName>
    </submittedName>
</protein>
<keyword evidence="2" id="KW-1185">Reference proteome</keyword>
<dbReference type="AlphaFoldDB" id="A0A1M4WK13"/>
<gene>
    <name evidence="1" type="ORF">SAMN02746089_00831</name>
</gene>
<dbReference type="Gene3D" id="3.20.20.80">
    <property type="entry name" value="Glycosidases"/>
    <property type="match status" value="1"/>
</dbReference>
<dbReference type="InterPro" id="IPR043751">
    <property type="entry name" value="DUF5696"/>
</dbReference>
<dbReference type="Pfam" id="PF18952">
    <property type="entry name" value="DUF5696"/>
    <property type="match status" value="1"/>
</dbReference>
<dbReference type="Proteomes" id="UP000184088">
    <property type="component" value="Unassembled WGS sequence"/>
</dbReference>
<dbReference type="OrthoDB" id="9793135at2"/>
<name>A0A1M4WK13_9THEO</name>
<reference evidence="1 2" key="1">
    <citation type="submission" date="2016-11" db="EMBL/GenBank/DDBJ databases">
        <authorList>
            <person name="Jaros S."/>
            <person name="Januszkiewicz K."/>
            <person name="Wedrychowicz H."/>
        </authorList>
    </citation>
    <scope>NUCLEOTIDE SEQUENCE [LARGE SCALE GENOMIC DNA]</scope>
    <source>
        <strain evidence="1 2">DSM 17918</strain>
    </source>
</reference>
<dbReference type="RefSeq" id="WP_073342001.1">
    <property type="nucleotide sequence ID" value="NZ_FQVH01000006.1"/>
</dbReference>
<dbReference type="STRING" id="1121256.SAMN02746089_00831"/>
<organism evidence="1 2">
    <name type="scientific">Caldanaerobius fijiensis DSM 17918</name>
    <dbReference type="NCBI Taxonomy" id="1121256"/>
    <lineage>
        <taxon>Bacteria</taxon>
        <taxon>Bacillati</taxon>
        <taxon>Bacillota</taxon>
        <taxon>Clostridia</taxon>
        <taxon>Thermoanaerobacterales</taxon>
        <taxon>Thermoanaerobacteraceae</taxon>
        <taxon>Caldanaerobius</taxon>
    </lineage>
</organism>
<proteinExistence type="predicted"/>
<evidence type="ECO:0000313" key="1">
    <source>
        <dbReference type="EMBL" id="SHE81534.1"/>
    </source>
</evidence>
<accession>A0A1M4WK13</accession>
<evidence type="ECO:0000313" key="2">
    <source>
        <dbReference type="Proteomes" id="UP000184088"/>
    </source>
</evidence>